<sequence length="58" mass="5975">MHATRITVALLACLTLSACGMAKAARTGGQTFDKYGCMARDFKSQPPCEPAEAAASGP</sequence>
<organism evidence="2 4">
    <name type="scientific">Aminobacter aminovorans</name>
    <name type="common">Chelatobacter heintzii</name>
    <dbReference type="NCBI Taxonomy" id="83263"/>
    <lineage>
        <taxon>Bacteria</taxon>
        <taxon>Pseudomonadati</taxon>
        <taxon>Pseudomonadota</taxon>
        <taxon>Alphaproteobacteria</taxon>
        <taxon>Hyphomicrobiales</taxon>
        <taxon>Phyllobacteriaceae</taxon>
        <taxon>Aminobacter</taxon>
    </lineage>
</organism>
<reference evidence="2 4" key="1">
    <citation type="submission" date="2016-03" db="EMBL/GenBank/DDBJ databases">
        <title>Complete genome of Aminobacter aminovorans KCTC 2477.</title>
        <authorList>
            <person name="Kim K.M."/>
        </authorList>
    </citation>
    <scope>NUCLEOTIDE SEQUENCE [LARGE SCALE GENOMIC DNA]</scope>
    <source>
        <strain evidence="2 4">KCTC 2477</strain>
    </source>
</reference>
<evidence type="ECO:0000313" key="2">
    <source>
        <dbReference type="EMBL" id="AMS42293.1"/>
    </source>
</evidence>
<proteinExistence type="predicted"/>
<dbReference type="RefSeq" id="WP_169808334.1">
    <property type="nucleotide sequence ID" value="NZ_CP015005.1"/>
</dbReference>
<evidence type="ECO:0000313" key="4">
    <source>
        <dbReference type="Proteomes" id="UP000075755"/>
    </source>
</evidence>
<feature type="chain" id="PRO_5041991321" description="Lipoprotein" evidence="1">
    <location>
        <begin position="25"/>
        <end position="58"/>
    </location>
</feature>
<protein>
    <recommendedName>
        <fullName evidence="6">Lipoprotein</fullName>
    </recommendedName>
</protein>
<evidence type="ECO:0000313" key="3">
    <source>
        <dbReference type="EMBL" id="MBB3709116.1"/>
    </source>
</evidence>
<evidence type="ECO:0008006" key="6">
    <source>
        <dbReference type="Google" id="ProtNLM"/>
    </source>
</evidence>
<keyword evidence="1" id="KW-0732">Signal</keyword>
<reference evidence="3 5" key="2">
    <citation type="submission" date="2020-08" db="EMBL/GenBank/DDBJ databases">
        <title>Genomic Encyclopedia of Type Strains, Phase IV (KMG-IV): sequencing the most valuable type-strain genomes for metagenomic binning, comparative biology and taxonomic classification.</title>
        <authorList>
            <person name="Goeker M."/>
        </authorList>
    </citation>
    <scope>NUCLEOTIDE SEQUENCE [LARGE SCALE GENOMIC DNA]</scope>
    <source>
        <strain evidence="3 5">DSM 10368</strain>
    </source>
</reference>
<name>A0AAC8YQ92_AMIAI</name>
<keyword evidence="5" id="KW-1185">Reference proteome</keyword>
<dbReference type="Proteomes" id="UP000577697">
    <property type="component" value="Unassembled WGS sequence"/>
</dbReference>
<accession>A0AAC8YQ92</accession>
<feature type="signal peptide" evidence="1">
    <location>
        <begin position="1"/>
        <end position="24"/>
    </location>
</feature>
<dbReference type="EMBL" id="JACICB010000025">
    <property type="protein sequence ID" value="MBB3709116.1"/>
    <property type="molecule type" value="Genomic_DNA"/>
</dbReference>
<evidence type="ECO:0000313" key="5">
    <source>
        <dbReference type="Proteomes" id="UP000577697"/>
    </source>
</evidence>
<dbReference type="Proteomes" id="UP000075755">
    <property type="component" value="Chromosome"/>
</dbReference>
<dbReference type="EMBL" id="CP015005">
    <property type="protein sequence ID" value="AMS42293.1"/>
    <property type="molecule type" value="Genomic_DNA"/>
</dbReference>
<dbReference type="AlphaFoldDB" id="A0AAC8YQ92"/>
<dbReference type="PROSITE" id="PS51257">
    <property type="entry name" value="PROKAR_LIPOPROTEIN"/>
    <property type="match status" value="1"/>
</dbReference>
<dbReference type="KEGG" id="aak:AA2016_3371"/>
<gene>
    <name evidence="2" type="ORF">AA2016_3371</name>
    <name evidence="3" type="ORF">FHS67_005459</name>
</gene>
<evidence type="ECO:0000256" key="1">
    <source>
        <dbReference type="SAM" id="SignalP"/>
    </source>
</evidence>